<comment type="caution">
    <text evidence="7">The sequence shown here is derived from an EMBL/GenBank/DDBJ whole genome shotgun (WGS) entry which is preliminary data.</text>
</comment>
<gene>
    <name evidence="7" type="ORF">B0H63DRAFT_464706</name>
</gene>
<dbReference type="GO" id="GO:0008270">
    <property type="term" value="F:zinc ion binding"/>
    <property type="evidence" value="ECO:0007669"/>
    <property type="project" value="InterPro"/>
</dbReference>
<evidence type="ECO:0000256" key="2">
    <source>
        <dbReference type="ARBA" id="ARBA00022833"/>
    </source>
</evidence>
<dbReference type="EMBL" id="JAULSW010000002">
    <property type="protein sequence ID" value="KAK3390050.1"/>
    <property type="molecule type" value="Genomic_DNA"/>
</dbReference>
<evidence type="ECO:0000256" key="3">
    <source>
        <dbReference type="ARBA" id="ARBA00023015"/>
    </source>
</evidence>
<keyword evidence="4" id="KW-0804">Transcription</keyword>
<keyword evidence="8" id="KW-1185">Reference proteome</keyword>
<evidence type="ECO:0000313" key="7">
    <source>
        <dbReference type="EMBL" id="KAK3390050.1"/>
    </source>
</evidence>
<dbReference type="InterPro" id="IPR001138">
    <property type="entry name" value="Zn2Cys6_DnaBD"/>
</dbReference>
<name>A0AAE0NYM7_9PEZI</name>
<reference evidence="7" key="1">
    <citation type="journal article" date="2023" name="Mol. Phylogenet. Evol.">
        <title>Genome-scale phylogeny and comparative genomics of the fungal order Sordariales.</title>
        <authorList>
            <person name="Hensen N."/>
            <person name="Bonometti L."/>
            <person name="Westerberg I."/>
            <person name="Brannstrom I.O."/>
            <person name="Guillou S."/>
            <person name="Cros-Aarteil S."/>
            <person name="Calhoun S."/>
            <person name="Haridas S."/>
            <person name="Kuo A."/>
            <person name="Mondo S."/>
            <person name="Pangilinan J."/>
            <person name="Riley R."/>
            <person name="LaButti K."/>
            <person name="Andreopoulos B."/>
            <person name="Lipzen A."/>
            <person name="Chen C."/>
            <person name="Yan M."/>
            <person name="Daum C."/>
            <person name="Ng V."/>
            <person name="Clum A."/>
            <person name="Steindorff A."/>
            <person name="Ohm R.A."/>
            <person name="Martin F."/>
            <person name="Silar P."/>
            <person name="Natvig D.O."/>
            <person name="Lalanne C."/>
            <person name="Gautier V."/>
            <person name="Ament-Velasquez S.L."/>
            <person name="Kruys A."/>
            <person name="Hutchinson M.I."/>
            <person name="Powell A.J."/>
            <person name="Barry K."/>
            <person name="Miller A.N."/>
            <person name="Grigoriev I.V."/>
            <person name="Debuchy R."/>
            <person name="Gladieux P."/>
            <person name="Hiltunen Thoren M."/>
            <person name="Johannesson H."/>
        </authorList>
    </citation>
    <scope>NUCLEOTIDE SEQUENCE</scope>
    <source>
        <strain evidence="7">CBS 232.78</strain>
    </source>
</reference>
<keyword evidence="5" id="KW-0539">Nucleus</keyword>
<organism evidence="7 8">
    <name type="scientific">Podospora didyma</name>
    <dbReference type="NCBI Taxonomy" id="330526"/>
    <lineage>
        <taxon>Eukaryota</taxon>
        <taxon>Fungi</taxon>
        <taxon>Dikarya</taxon>
        <taxon>Ascomycota</taxon>
        <taxon>Pezizomycotina</taxon>
        <taxon>Sordariomycetes</taxon>
        <taxon>Sordariomycetidae</taxon>
        <taxon>Sordariales</taxon>
        <taxon>Podosporaceae</taxon>
        <taxon>Podospora</taxon>
    </lineage>
</organism>
<reference evidence="7" key="2">
    <citation type="submission" date="2023-06" db="EMBL/GenBank/DDBJ databases">
        <authorList>
            <consortium name="Lawrence Berkeley National Laboratory"/>
            <person name="Haridas S."/>
            <person name="Hensen N."/>
            <person name="Bonometti L."/>
            <person name="Westerberg I."/>
            <person name="Brannstrom I.O."/>
            <person name="Guillou S."/>
            <person name="Cros-Aarteil S."/>
            <person name="Calhoun S."/>
            <person name="Kuo A."/>
            <person name="Mondo S."/>
            <person name="Pangilinan J."/>
            <person name="Riley R."/>
            <person name="LaButti K."/>
            <person name="Andreopoulos B."/>
            <person name="Lipzen A."/>
            <person name="Chen C."/>
            <person name="Yanf M."/>
            <person name="Daum C."/>
            <person name="Ng V."/>
            <person name="Clum A."/>
            <person name="Steindorff A."/>
            <person name="Ohm R."/>
            <person name="Martin F."/>
            <person name="Silar P."/>
            <person name="Natvig D."/>
            <person name="Lalanne C."/>
            <person name="Gautier V."/>
            <person name="Ament-velasquez S.L."/>
            <person name="Kruys A."/>
            <person name="Hutchinson M.I."/>
            <person name="Powell A.J."/>
            <person name="Barry K."/>
            <person name="Miller A.N."/>
            <person name="Grigoriev I.V."/>
            <person name="Debuchy R."/>
            <person name="Gladieux P."/>
            <person name="Thoren M.H."/>
            <person name="Johannesson H."/>
        </authorList>
    </citation>
    <scope>NUCLEOTIDE SEQUENCE</scope>
    <source>
        <strain evidence="7">CBS 232.78</strain>
    </source>
</reference>
<keyword evidence="3" id="KW-0805">Transcription regulation</keyword>
<evidence type="ECO:0000313" key="8">
    <source>
        <dbReference type="Proteomes" id="UP001285441"/>
    </source>
</evidence>
<dbReference type="CDD" id="cd00067">
    <property type="entry name" value="GAL4"/>
    <property type="match status" value="1"/>
</dbReference>
<proteinExistence type="predicted"/>
<dbReference type="Proteomes" id="UP001285441">
    <property type="component" value="Unassembled WGS sequence"/>
</dbReference>
<sequence length="491" mass="55030">MESTAATTYQPPSRQKNCSCCVQAKRRCDRKTPICSRCADKQLPCIYAPKYTKVASQHVSATTSSEDAPPFDSPAYSSLFSPGQLSFDFDGFLGILPPDTHSARPHATVDELTITADVSMDDAAAFMHMVDNNATSTSPFHDMDVDRQWLVSRATSTDNPPPRPSTPADDEIARSYKKMEPFCHHFEPWHLYDPKSTLHYVTNRVKSFTNDMATRNATPFLHRYLYRDYTPQCILSCFATSVLYTSRTPANTAMVMQAIYTSVRELVDGGQSDEAASGHHNKFLAGPTVTPVEKLARVQALFLYQAIRLFDGDVGLRAQAEKDMALLQTWVGELCDLRENLGDLARSGEDISAALRAQPPKDWERWIFAESARRTIVMCYAVIMLFALMKDPDGQTEIDPGPWAYVHRWTLSRSLWEAGSSFEFDRMWKERPQFVVANFALESFLGQGRAEDVDEFAEIMLSVYIGVDETKEFVSGRLGVQSIQSPVAAAR</sequence>
<dbReference type="PROSITE" id="PS50048">
    <property type="entry name" value="ZN2_CY6_FUNGAL_2"/>
    <property type="match status" value="1"/>
</dbReference>
<dbReference type="SUPFAM" id="SSF57701">
    <property type="entry name" value="Zn2/Cys6 DNA-binding domain"/>
    <property type="match status" value="1"/>
</dbReference>
<evidence type="ECO:0000256" key="5">
    <source>
        <dbReference type="ARBA" id="ARBA00023242"/>
    </source>
</evidence>
<keyword evidence="2" id="KW-0862">Zinc</keyword>
<dbReference type="AlphaFoldDB" id="A0AAE0NYM7"/>
<evidence type="ECO:0000256" key="4">
    <source>
        <dbReference type="ARBA" id="ARBA00023163"/>
    </source>
</evidence>
<evidence type="ECO:0000259" key="6">
    <source>
        <dbReference type="PROSITE" id="PS50048"/>
    </source>
</evidence>
<keyword evidence="1" id="KW-0479">Metal-binding</keyword>
<dbReference type="InterPro" id="IPR036864">
    <property type="entry name" value="Zn2-C6_fun-type_DNA-bd_sf"/>
</dbReference>
<protein>
    <recommendedName>
        <fullName evidence="6">Zn(2)-C6 fungal-type domain-containing protein</fullName>
    </recommendedName>
</protein>
<dbReference type="GO" id="GO:0000981">
    <property type="term" value="F:DNA-binding transcription factor activity, RNA polymerase II-specific"/>
    <property type="evidence" value="ECO:0007669"/>
    <property type="project" value="InterPro"/>
</dbReference>
<accession>A0AAE0NYM7</accession>
<evidence type="ECO:0000256" key="1">
    <source>
        <dbReference type="ARBA" id="ARBA00022723"/>
    </source>
</evidence>
<dbReference type="PANTHER" id="PTHR47660:SF3">
    <property type="entry name" value="FINGER DOMAIN PROTEIN, PUTATIVE (AFU_ORTHOLOGUE AFUA_4G03310)-RELATED"/>
    <property type="match status" value="1"/>
</dbReference>
<dbReference type="PANTHER" id="PTHR47660">
    <property type="entry name" value="TRANSCRIPTION FACTOR WITH C2H2 AND ZN(2)-CYS(6) DNA BINDING DOMAIN (EUROFUNG)-RELATED-RELATED"/>
    <property type="match status" value="1"/>
</dbReference>
<feature type="domain" description="Zn(2)-C6 fungal-type" evidence="6">
    <location>
        <begin position="17"/>
        <end position="47"/>
    </location>
</feature>